<accession>A0ABS3SAF1</accession>
<dbReference type="CDD" id="cd11614">
    <property type="entry name" value="SAF_CpaB_FlgA_like"/>
    <property type="match status" value="1"/>
</dbReference>
<evidence type="ECO:0000313" key="4">
    <source>
        <dbReference type="EMBL" id="MBO2465991.1"/>
    </source>
</evidence>
<protein>
    <recommendedName>
        <fullName evidence="3">SAF domain-containing protein</fullName>
    </recommendedName>
</protein>
<keyword evidence="2" id="KW-0472">Membrane</keyword>
<evidence type="ECO:0000313" key="5">
    <source>
        <dbReference type="Proteomes" id="UP000680206"/>
    </source>
</evidence>
<feature type="transmembrane region" description="Helical" evidence="2">
    <location>
        <begin position="37"/>
        <end position="57"/>
    </location>
</feature>
<dbReference type="SMART" id="SM00858">
    <property type="entry name" value="SAF"/>
    <property type="match status" value="1"/>
</dbReference>
<dbReference type="InterPro" id="IPR013974">
    <property type="entry name" value="SAF"/>
</dbReference>
<comment type="caution">
    <text evidence="4">The sequence shown here is derived from an EMBL/GenBank/DDBJ whole genome shotgun (WGS) entry which is preliminary data.</text>
</comment>
<feature type="domain" description="SAF" evidence="3">
    <location>
        <begin position="64"/>
        <end position="127"/>
    </location>
</feature>
<organism evidence="4 5">
    <name type="scientific">Actinomadura violacea</name>
    <dbReference type="NCBI Taxonomy" id="2819934"/>
    <lineage>
        <taxon>Bacteria</taxon>
        <taxon>Bacillati</taxon>
        <taxon>Actinomycetota</taxon>
        <taxon>Actinomycetes</taxon>
        <taxon>Streptosporangiales</taxon>
        <taxon>Thermomonosporaceae</taxon>
        <taxon>Actinomadura</taxon>
    </lineage>
</organism>
<proteinExistence type="predicted"/>
<evidence type="ECO:0000256" key="1">
    <source>
        <dbReference type="SAM" id="MobiDB-lite"/>
    </source>
</evidence>
<dbReference type="EMBL" id="JAGEPF010000056">
    <property type="protein sequence ID" value="MBO2465991.1"/>
    <property type="molecule type" value="Genomic_DNA"/>
</dbReference>
<evidence type="ECO:0000259" key="3">
    <source>
        <dbReference type="SMART" id="SM00858"/>
    </source>
</evidence>
<dbReference type="Proteomes" id="UP000680206">
    <property type="component" value="Unassembled WGS sequence"/>
</dbReference>
<keyword evidence="5" id="KW-1185">Reference proteome</keyword>
<keyword evidence="2" id="KW-0812">Transmembrane</keyword>
<evidence type="ECO:0000256" key="2">
    <source>
        <dbReference type="SAM" id="Phobius"/>
    </source>
</evidence>
<sequence length="234" mass="23665">MKTNGRMGLGPTASTSAAMGGAGPAPLKRLPRQRRPGNVAGAAVLVIVAAAVSVFLYRSSDERVPVVMIARDVAVGHKFTQADLDSAEVAVGPGVTVIPGRQLKQVVGQRAAVALRKGMLLSASQLTAQPYPPDGQTLVAARLKPGAMPPGLAPGWRVRVVFTSGDQGEGATAGASQARASALRDVAAVVDEAEGPDSEGATTVSLMVPDADSSTVARQAAAGMVALVVTERLG</sequence>
<dbReference type="RefSeq" id="WP_208252837.1">
    <property type="nucleotide sequence ID" value="NZ_JAGEPF010000056.1"/>
</dbReference>
<gene>
    <name evidence="4" type="ORF">J4709_51385</name>
</gene>
<feature type="compositionally biased region" description="Low complexity" evidence="1">
    <location>
        <begin position="10"/>
        <end position="19"/>
    </location>
</feature>
<feature type="region of interest" description="Disordered" evidence="1">
    <location>
        <begin position="1"/>
        <end position="33"/>
    </location>
</feature>
<reference evidence="4 5" key="1">
    <citation type="submission" date="2021-03" db="EMBL/GenBank/DDBJ databases">
        <title>Actinomadura violae sp. nov., isolated from lichen in Thailand.</title>
        <authorList>
            <person name="Kanchanasin P."/>
            <person name="Saeng-In P."/>
            <person name="Phongsopitanun W."/>
            <person name="Yuki M."/>
            <person name="Kudo T."/>
            <person name="Ohkuma M."/>
            <person name="Tanasupawat S."/>
        </authorList>
    </citation>
    <scope>NUCLEOTIDE SEQUENCE [LARGE SCALE GENOMIC DNA]</scope>
    <source>
        <strain evidence="4 5">LCR2-06</strain>
    </source>
</reference>
<keyword evidence="2" id="KW-1133">Transmembrane helix</keyword>
<name>A0ABS3SAF1_9ACTN</name>
<dbReference type="Pfam" id="PF08666">
    <property type="entry name" value="SAF"/>
    <property type="match status" value="1"/>
</dbReference>